<dbReference type="Gene3D" id="1.10.287.950">
    <property type="entry name" value="Methyl-accepting chemotaxis protein"/>
    <property type="match status" value="1"/>
</dbReference>
<dbReference type="EMBL" id="JBHUPG010000023">
    <property type="protein sequence ID" value="MFD2912791.1"/>
    <property type="molecule type" value="Genomic_DNA"/>
</dbReference>
<keyword evidence="2" id="KW-1003">Cell membrane</keyword>
<name>A0ABW5ZJT0_9BACL</name>
<organism evidence="10 11">
    <name type="scientific">Jeotgalibacillus terrae</name>
    <dbReference type="NCBI Taxonomy" id="587735"/>
    <lineage>
        <taxon>Bacteria</taxon>
        <taxon>Bacillati</taxon>
        <taxon>Bacillota</taxon>
        <taxon>Bacilli</taxon>
        <taxon>Bacillales</taxon>
        <taxon>Caryophanaceae</taxon>
        <taxon>Jeotgalibacillus</taxon>
    </lineage>
</organism>
<feature type="domain" description="Methyl-accepting transducer" evidence="8">
    <location>
        <begin position="279"/>
        <end position="536"/>
    </location>
</feature>
<keyword evidence="11" id="KW-1185">Reference proteome</keyword>
<evidence type="ECO:0000313" key="11">
    <source>
        <dbReference type="Proteomes" id="UP001597561"/>
    </source>
</evidence>
<proteinExistence type="inferred from homology"/>
<dbReference type="Pfam" id="PF00015">
    <property type="entry name" value="MCPsignal"/>
    <property type="match status" value="1"/>
</dbReference>
<evidence type="ECO:0000259" key="8">
    <source>
        <dbReference type="PROSITE" id="PS50111"/>
    </source>
</evidence>
<comment type="similarity">
    <text evidence="5">Belongs to the methyl-accepting chemotaxis (MCP) protein family.</text>
</comment>
<protein>
    <submittedName>
        <fullName evidence="10">Methyl-accepting chemotaxis protein</fullName>
    </submittedName>
</protein>
<feature type="transmembrane region" description="Helical" evidence="7">
    <location>
        <begin position="15"/>
        <end position="34"/>
    </location>
</feature>
<evidence type="ECO:0000256" key="3">
    <source>
        <dbReference type="ARBA" id="ARBA00023136"/>
    </source>
</evidence>
<comment type="caution">
    <text evidence="10">The sequence shown here is derived from an EMBL/GenBank/DDBJ whole genome shotgun (WGS) entry which is preliminary data.</text>
</comment>
<dbReference type="Pfam" id="PF00672">
    <property type="entry name" value="HAMP"/>
    <property type="match status" value="1"/>
</dbReference>
<keyword evidence="7" id="KW-1133">Transmembrane helix</keyword>
<evidence type="ECO:0000256" key="1">
    <source>
        <dbReference type="ARBA" id="ARBA00004236"/>
    </source>
</evidence>
<keyword evidence="7" id="KW-0812">Transmembrane</keyword>
<dbReference type="SUPFAM" id="SSF58104">
    <property type="entry name" value="Methyl-accepting chemotaxis protein (MCP) signaling domain"/>
    <property type="match status" value="1"/>
</dbReference>
<feature type="domain" description="HAMP" evidence="9">
    <location>
        <begin position="208"/>
        <end position="260"/>
    </location>
</feature>
<dbReference type="InterPro" id="IPR004089">
    <property type="entry name" value="MCPsignal_dom"/>
</dbReference>
<accession>A0ABW5ZJT0</accession>
<dbReference type="InterPro" id="IPR003660">
    <property type="entry name" value="HAMP_dom"/>
</dbReference>
<dbReference type="PANTHER" id="PTHR32089:SF112">
    <property type="entry name" value="LYSOZYME-LIKE PROTEIN-RELATED"/>
    <property type="match status" value="1"/>
</dbReference>
<comment type="subcellular location">
    <subcellularLocation>
        <location evidence="1">Cell membrane</location>
    </subcellularLocation>
</comment>
<evidence type="ECO:0000256" key="5">
    <source>
        <dbReference type="ARBA" id="ARBA00029447"/>
    </source>
</evidence>
<dbReference type="SMART" id="SM00283">
    <property type="entry name" value="MA"/>
    <property type="match status" value="1"/>
</dbReference>
<dbReference type="PROSITE" id="PS50885">
    <property type="entry name" value="HAMP"/>
    <property type="match status" value="1"/>
</dbReference>
<evidence type="ECO:0000256" key="4">
    <source>
        <dbReference type="ARBA" id="ARBA00023224"/>
    </source>
</evidence>
<dbReference type="PANTHER" id="PTHR32089">
    <property type="entry name" value="METHYL-ACCEPTING CHEMOTAXIS PROTEIN MCPB"/>
    <property type="match status" value="1"/>
</dbReference>
<keyword evidence="3 7" id="KW-0472">Membrane</keyword>
<evidence type="ECO:0000256" key="2">
    <source>
        <dbReference type="ARBA" id="ARBA00022475"/>
    </source>
</evidence>
<dbReference type="Proteomes" id="UP001597561">
    <property type="component" value="Unassembled WGS sequence"/>
</dbReference>
<evidence type="ECO:0000256" key="6">
    <source>
        <dbReference type="PROSITE-ProRule" id="PRU00284"/>
    </source>
</evidence>
<evidence type="ECO:0000259" key="9">
    <source>
        <dbReference type="PROSITE" id="PS50885"/>
    </source>
</evidence>
<gene>
    <name evidence="10" type="ORF">ACFS5P_12960</name>
</gene>
<reference evidence="11" key="1">
    <citation type="journal article" date="2019" name="Int. J. Syst. Evol. Microbiol.">
        <title>The Global Catalogue of Microorganisms (GCM) 10K type strain sequencing project: providing services to taxonomists for standard genome sequencing and annotation.</title>
        <authorList>
            <consortium name="The Broad Institute Genomics Platform"/>
            <consortium name="The Broad Institute Genome Sequencing Center for Infectious Disease"/>
            <person name="Wu L."/>
            <person name="Ma J."/>
        </authorList>
    </citation>
    <scope>NUCLEOTIDE SEQUENCE [LARGE SCALE GENOMIC DNA]</scope>
    <source>
        <strain evidence="11">KCTC 13528</strain>
    </source>
</reference>
<dbReference type="SMART" id="SM00304">
    <property type="entry name" value="HAMP"/>
    <property type="match status" value="2"/>
</dbReference>
<dbReference type="PROSITE" id="PS50111">
    <property type="entry name" value="CHEMOTAXIS_TRANSDUC_2"/>
    <property type="match status" value="1"/>
</dbReference>
<evidence type="ECO:0000313" key="10">
    <source>
        <dbReference type="EMBL" id="MFD2912791.1"/>
    </source>
</evidence>
<dbReference type="CDD" id="cd06225">
    <property type="entry name" value="HAMP"/>
    <property type="match status" value="1"/>
</dbReference>
<sequence length="566" mass="62480">MMKKFNPKKSLRSQLFIMFIIPFVLLSILMFGFVKYLTDYIIEDHVLPQFEQILQIYGGDLAESIDEEAVSETIGNSQESGEELVQFLNAFMDGKEGIEYVYVLTREDNTDYIVALNGTEDIMMESPMTEDQERALTENTVVSTEIYVDEWGSHKSVFIPLPDTDAIIGLDMSTQFIEDLEQQIILFQIIFVIISIIIGAIFAYVFGQRLTKPIKLLLASVKKITGGNLTEEIKVKRQDEIGMLAENFEEMRLSLTTIIQSVKENSGQVNHTSEDLVKSFNELAEASSQIAVGTSEEAKASESRSSHIENISSGFSVMAGKIQDVNQQAKEIDQITKNAGSIAEKGAVQIQEISAQITEIQKNGNISQERLGDLGKNIDHINEDIKLIKAVADQTNLLSLNASIEAARAGEAGKGFSVVAQEVQKLSSQTEDTVTTISATLKELAAQCQKMLQSNTQDLSEINKGVTLIQSSGELFNQIFDSVNALTKQVDSMVDGIDEVTTTSNRSVESIHEIAAISEEGVATIEEISASSQQQNATILLLQDKNNELKEMATSLNRLVEKFVVK</sequence>
<keyword evidence="4 6" id="KW-0807">Transducer</keyword>
<dbReference type="RefSeq" id="WP_204729804.1">
    <property type="nucleotide sequence ID" value="NZ_JAFBDK010000010.1"/>
</dbReference>
<dbReference type="Gene3D" id="6.10.340.10">
    <property type="match status" value="1"/>
</dbReference>
<evidence type="ECO:0000256" key="7">
    <source>
        <dbReference type="SAM" id="Phobius"/>
    </source>
</evidence>
<feature type="transmembrane region" description="Helical" evidence="7">
    <location>
        <begin position="185"/>
        <end position="206"/>
    </location>
</feature>